<feature type="domain" description="Schlafen group 3-like DNA/RNA helicase" evidence="1">
    <location>
        <begin position="3"/>
        <end position="194"/>
    </location>
</feature>
<dbReference type="Pfam" id="PF09848">
    <property type="entry name" value="SLFN-g3_helicase"/>
    <property type="match status" value="1"/>
</dbReference>
<gene>
    <name evidence="2" type="ORF">HNQ37_000013</name>
</gene>
<sequence>MINHNQQLIVYQQLAKKLRLIKQDSNIVSKLTKFINSYDPSKPVDIVIIDEAHLLWTQGKQSYRGENQLQDILDRAKVVIVVFDKNQILSREQFVENKDYTNLLEKVKLKENYFYLGEQLRINAEEYTVNWIRELIDNQKINPIRKDSKYDLIIFNDVEEMYERLKAKSKNEEAGISRLLATFDGSISMEKSQKTKNFGK</sequence>
<comment type="caution">
    <text evidence="2">The sequence shown here is derived from an EMBL/GenBank/DDBJ whole genome shotgun (WGS) entry which is preliminary data.</text>
</comment>
<organism evidence="2 3">
    <name type="scientific">Lactovum miscens</name>
    <dbReference type="NCBI Taxonomy" id="190387"/>
    <lineage>
        <taxon>Bacteria</taxon>
        <taxon>Bacillati</taxon>
        <taxon>Bacillota</taxon>
        <taxon>Bacilli</taxon>
        <taxon>Lactobacillales</taxon>
        <taxon>Streptococcaceae</taxon>
        <taxon>Lactovum</taxon>
    </lineage>
</organism>
<protein>
    <recommendedName>
        <fullName evidence="1">Schlafen group 3-like DNA/RNA helicase domain-containing protein</fullName>
    </recommendedName>
</protein>
<dbReference type="InterPro" id="IPR018647">
    <property type="entry name" value="SLFN_3-like_DNA/RNA_helicase"/>
</dbReference>
<proteinExistence type="predicted"/>
<evidence type="ECO:0000313" key="2">
    <source>
        <dbReference type="EMBL" id="MBB5887145.1"/>
    </source>
</evidence>
<evidence type="ECO:0000313" key="3">
    <source>
        <dbReference type="Proteomes" id="UP000562464"/>
    </source>
</evidence>
<reference evidence="2 3" key="1">
    <citation type="submission" date="2020-08" db="EMBL/GenBank/DDBJ databases">
        <title>Genomic Encyclopedia of Type Strains, Phase IV (KMG-IV): sequencing the most valuable type-strain genomes for metagenomic binning, comparative biology and taxonomic classification.</title>
        <authorList>
            <person name="Goeker M."/>
        </authorList>
    </citation>
    <scope>NUCLEOTIDE SEQUENCE [LARGE SCALE GENOMIC DNA]</scope>
    <source>
        <strain evidence="2 3">DSM 14925</strain>
    </source>
</reference>
<dbReference type="SUPFAM" id="SSF52540">
    <property type="entry name" value="P-loop containing nucleoside triphosphate hydrolases"/>
    <property type="match status" value="1"/>
</dbReference>
<dbReference type="Proteomes" id="UP000562464">
    <property type="component" value="Unassembled WGS sequence"/>
</dbReference>
<evidence type="ECO:0000259" key="1">
    <source>
        <dbReference type="Pfam" id="PF09848"/>
    </source>
</evidence>
<dbReference type="EMBL" id="JACHHV010000001">
    <property type="protein sequence ID" value="MBB5887145.1"/>
    <property type="molecule type" value="Genomic_DNA"/>
</dbReference>
<keyword evidence="3" id="KW-1185">Reference proteome</keyword>
<accession>A0A841C419</accession>
<name>A0A841C419_9LACT</name>
<dbReference type="InterPro" id="IPR027417">
    <property type="entry name" value="P-loop_NTPase"/>
</dbReference>
<dbReference type="AlphaFoldDB" id="A0A841C419"/>